<evidence type="ECO:0000313" key="2">
    <source>
        <dbReference type="EMBL" id="QDV47895.1"/>
    </source>
</evidence>
<dbReference type="EMBL" id="CP037423">
    <property type="protein sequence ID" value="QDV47895.1"/>
    <property type="molecule type" value="Genomic_DNA"/>
</dbReference>
<dbReference type="RefSeq" id="WP_315856981.1">
    <property type="nucleotide sequence ID" value="NZ_CP037423.1"/>
</dbReference>
<proteinExistence type="predicted"/>
<feature type="coiled-coil region" evidence="1">
    <location>
        <begin position="248"/>
        <end position="282"/>
    </location>
</feature>
<dbReference type="AlphaFoldDB" id="A0A518I459"/>
<dbReference type="Proteomes" id="UP000319004">
    <property type="component" value="Chromosome"/>
</dbReference>
<gene>
    <name evidence="2" type="ORF">Enr13x_78070</name>
</gene>
<name>A0A518I459_9BACT</name>
<organism evidence="2 3">
    <name type="scientific">Stieleria neptunia</name>
    <dbReference type="NCBI Taxonomy" id="2527979"/>
    <lineage>
        <taxon>Bacteria</taxon>
        <taxon>Pseudomonadati</taxon>
        <taxon>Planctomycetota</taxon>
        <taxon>Planctomycetia</taxon>
        <taxon>Pirellulales</taxon>
        <taxon>Pirellulaceae</taxon>
        <taxon>Stieleria</taxon>
    </lineage>
</organism>
<evidence type="ECO:0000256" key="1">
    <source>
        <dbReference type="SAM" id="Coils"/>
    </source>
</evidence>
<keyword evidence="1" id="KW-0175">Coiled coil</keyword>
<sequence>MPPLKPPSAKNPPERGNILDREEYIEQAHLFELLHEQAGGKFPIQDLLEQLRHEVLATTRLPMAMEYLLTEVKHSGLLGPAMRQLAHYFTPFQTYLVDQSEADTGRFMMNTAFKVMQAEAEYRVEKANPAGMFFFQFEVLCRNRLSYDRGLTAMSGDPIYDDRWSKWILGLRAQIGLIDFADLVFLVSEDYRNKLNAAGKPSDGKGPFLFGEKEGRIALANRRKDPLYLFSALQRHLGYPAVPKPAPADETQDLIPQMARRIERLEARIQLMEEERRASLDITKFYEQNKHRLKLPE</sequence>
<keyword evidence="3" id="KW-1185">Reference proteome</keyword>
<evidence type="ECO:0000313" key="3">
    <source>
        <dbReference type="Proteomes" id="UP000319004"/>
    </source>
</evidence>
<reference evidence="2 3" key="1">
    <citation type="submission" date="2019-03" db="EMBL/GenBank/DDBJ databases">
        <title>Deep-cultivation of Planctomycetes and their phenomic and genomic characterization uncovers novel biology.</title>
        <authorList>
            <person name="Wiegand S."/>
            <person name="Jogler M."/>
            <person name="Boedeker C."/>
            <person name="Pinto D."/>
            <person name="Vollmers J."/>
            <person name="Rivas-Marin E."/>
            <person name="Kohn T."/>
            <person name="Peeters S.H."/>
            <person name="Heuer A."/>
            <person name="Rast P."/>
            <person name="Oberbeckmann S."/>
            <person name="Bunk B."/>
            <person name="Jeske O."/>
            <person name="Meyerdierks A."/>
            <person name="Storesund J.E."/>
            <person name="Kallscheuer N."/>
            <person name="Luecker S."/>
            <person name="Lage O.M."/>
            <person name="Pohl T."/>
            <person name="Merkel B.J."/>
            <person name="Hornburger P."/>
            <person name="Mueller R.-W."/>
            <person name="Bruemmer F."/>
            <person name="Labrenz M."/>
            <person name="Spormann A.M."/>
            <person name="Op den Camp H."/>
            <person name="Overmann J."/>
            <person name="Amann R."/>
            <person name="Jetten M.S.M."/>
            <person name="Mascher T."/>
            <person name="Medema M.H."/>
            <person name="Devos D.P."/>
            <person name="Kaster A.-K."/>
            <person name="Ovreas L."/>
            <person name="Rohde M."/>
            <person name="Galperin M.Y."/>
            <person name="Jogler C."/>
        </authorList>
    </citation>
    <scope>NUCLEOTIDE SEQUENCE [LARGE SCALE GENOMIC DNA]</scope>
    <source>
        <strain evidence="2 3">Enr13</strain>
    </source>
</reference>
<protein>
    <submittedName>
        <fullName evidence="2">Uncharacterized protein</fullName>
    </submittedName>
</protein>
<accession>A0A518I459</accession>
<dbReference type="KEGG" id="snep:Enr13x_78070"/>